<dbReference type="EMBL" id="BMXS01000027">
    <property type="protein sequence ID" value="GGY06994.1"/>
    <property type="molecule type" value="Genomic_DNA"/>
</dbReference>
<proteinExistence type="predicted"/>
<evidence type="ECO:0000313" key="2">
    <source>
        <dbReference type="Proteomes" id="UP000653056"/>
    </source>
</evidence>
<evidence type="ECO:0008006" key="3">
    <source>
        <dbReference type="Google" id="ProtNLM"/>
    </source>
</evidence>
<accession>A0ABQ2Z8F8</accession>
<comment type="caution">
    <text evidence="1">The sequence shown here is derived from an EMBL/GenBank/DDBJ whole genome shotgun (WGS) entry which is preliminary data.</text>
</comment>
<gene>
    <name evidence="1" type="ORF">GCM10007160_38070</name>
</gene>
<dbReference type="RefSeq" id="WP_189472062.1">
    <property type="nucleotide sequence ID" value="NZ_BMXS01000027.1"/>
</dbReference>
<evidence type="ECO:0000313" key="1">
    <source>
        <dbReference type="EMBL" id="GGY06994.1"/>
    </source>
</evidence>
<name>A0ABQ2Z8F8_9GAMM</name>
<organism evidence="1 2">
    <name type="scientific">Litchfieldella qijiaojingensis</name>
    <dbReference type="NCBI Taxonomy" id="980347"/>
    <lineage>
        <taxon>Bacteria</taxon>
        <taxon>Pseudomonadati</taxon>
        <taxon>Pseudomonadota</taxon>
        <taxon>Gammaproteobacteria</taxon>
        <taxon>Oceanospirillales</taxon>
        <taxon>Halomonadaceae</taxon>
        <taxon>Litchfieldella</taxon>
    </lineage>
</organism>
<dbReference type="Proteomes" id="UP000653056">
    <property type="component" value="Unassembled WGS sequence"/>
</dbReference>
<protein>
    <recommendedName>
        <fullName evidence="3">Transmembrane protein</fullName>
    </recommendedName>
</protein>
<reference evidence="2" key="1">
    <citation type="journal article" date="2019" name="Int. J. Syst. Evol. Microbiol.">
        <title>The Global Catalogue of Microorganisms (GCM) 10K type strain sequencing project: providing services to taxonomists for standard genome sequencing and annotation.</title>
        <authorList>
            <consortium name="The Broad Institute Genomics Platform"/>
            <consortium name="The Broad Institute Genome Sequencing Center for Infectious Disease"/>
            <person name="Wu L."/>
            <person name="Ma J."/>
        </authorList>
    </citation>
    <scope>NUCLEOTIDE SEQUENCE [LARGE SCALE GENOMIC DNA]</scope>
    <source>
        <strain evidence="2">KCTC 22228</strain>
    </source>
</reference>
<sequence>MQAAYKRSSVILVMLAILALILADHLHSPTFAFNMGQGNVETTLMQRDGAACAPCGAPCPSSRD</sequence>
<keyword evidence="2" id="KW-1185">Reference proteome</keyword>